<gene>
    <name evidence="4" type="ORF">BDD21_4477</name>
</gene>
<dbReference type="InterPro" id="IPR036641">
    <property type="entry name" value="HPT_dom_sf"/>
</dbReference>
<comment type="caution">
    <text evidence="4">The sequence shown here is derived from an EMBL/GenBank/DDBJ whole genome shotgun (WGS) entry which is preliminary data.</text>
</comment>
<dbReference type="EMBL" id="RBXL01000001">
    <property type="protein sequence ID" value="RKT46933.1"/>
    <property type="molecule type" value="Genomic_DNA"/>
</dbReference>
<dbReference type="Gene3D" id="1.20.120.160">
    <property type="entry name" value="HPT domain"/>
    <property type="match status" value="1"/>
</dbReference>
<dbReference type="SUPFAM" id="SSF47226">
    <property type="entry name" value="Histidine-containing phosphotransfer domain, HPT domain"/>
    <property type="match status" value="1"/>
</dbReference>
<dbReference type="PROSITE" id="PS50894">
    <property type="entry name" value="HPT"/>
    <property type="match status" value="1"/>
</dbReference>
<feature type="domain" description="HPt" evidence="3">
    <location>
        <begin position="35"/>
        <end position="132"/>
    </location>
</feature>
<dbReference type="Pfam" id="PF01627">
    <property type="entry name" value="Hpt"/>
    <property type="match status" value="1"/>
</dbReference>
<dbReference type="Proteomes" id="UP000274556">
    <property type="component" value="Unassembled WGS sequence"/>
</dbReference>
<evidence type="ECO:0000259" key="3">
    <source>
        <dbReference type="PROSITE" id="PS50894"/>
    </source>
</evidence>
<organism evidence="4 5">
    <name type="scientific">Thiocapsa rosea</name>
    <dbReference type="NCBI Taxonomy" id="69360"/>
    <lineage>
        <taxon>Bacteria</taxon>
        <taxon>Pseudomonadati</taxon>
        <taxon>Pseudomonadota</taxon>
        <taxon>Gammaproteobacteria</taxon>
        <taxon>Chromatiales</taxon>
        <taxon>Chromatiaceae</taxon>
        <taxon>Thiocapsa</taxon>
    </lineage>
</organism>
<dbReference type="GO" id="GO:0000160">
    <property type="term" value="P:phosphorelay signal transduction system"/>
    <property type="evidence" value="ECO:0007669"/>
    <property type="project" value="UniProtKB-KW"/>
</dbReference>
<dbReference type="GO" id="GO:0004672">
    <property type="term" value="F:protein kinase activity"/>
    <property type="evidence" value="ECO:0007669"/>
    <property type="project" value="UniProtKB-ARBA"/>
</dbReference>
<evidence type="ECO:0000313" key="4">
    <source>
        <dbReference type="EMBL" id="RKT46933.1"/>
    </source>
</evidence>
<protein>
    <submittedName>
        <fullName evidence="4">HPt (Histidine-containing phosphotransfer) domain-containing protein</fullName>
    </submittedName>
</protein>
<dbReference type="InterPro" id="IPR008207">
    <property type="entry name" value="Sig_transdc_His_kin_Hpt_dom"/>
</dbReference>
<evidence type="ECO:0000313" key="5">
    <source>
        <dbReference type="Proteomes" id="UP000274556"/>
    </source>
</evidence>
<sequence length="141" mass="14985">MKSPLDRDAAASLGTPADTSLLDLAVLSRLNDDLGRESVVDLMDLFRTESERRRHRIEAAVTARDAPAACHEAHALKGSALTFGACRLGALALRMEQAGRSGDLEGLTSDLPELARLTAETQAALSRLFSESGDHGDPESS</sequence>
<feature type="modified residue" description="Phosphohistidine" evidence="2">
    <location>
        <position position="74"/>
    </location>
</feature>
<dbReference type="AlphaFoldDB" id="A0A495VE97"/>
<keyword evidence="2" id="KW-0597">Phosphoprotein</keyword>
<evidence type="ECO:0000256" key="2">
    <source>
        <dbReference type="PROSITE-ProRule" id="PRU00110"/>
    </source>
</evidence>
<proteinExistence type="predicted"/>
<keyword evidence="1" id="KW-0902">Two-component regulatory system</keyword>
<name>A0A495VE97_9GAMM</name>
<reference evidence="4 5" key="1">
    <citation type="submission" date="2018-10" db="EMBL/GenBank/DDBJ databases">
        <title>Genomic Encyclopedia of Archaeal and Bacterial Type Strains, Phase II (KMG-II): from individual species to whole genera.</title>
        <authorList>
            <person name="Goeker M."/>
        </authorList>
    </citation>
    <scope>NUCLEOTIDE SEQUENCE [LARGE SCALE GENOMIC DNA]</scope>
    <source>
        <strain evidence="4 5">DSM 235</strain>
    </source>
</reference>
<keyword evidence="5" id="KW-1185">Reference proteome</keyword>
<evidence type="ECO:0000256" key="1">
    <source>
        <dbReference type="ARBA" id="ARBA00023012"/>
    </source>
</evidence>
<accession>A0A495VE97</accession>